<dbReference type="RefSeq" id="WP_069670821.1">
    <property type="nucleotide sequence ID" value="NZ_JAWWDQ010000032.1"/>
</dbReference>
<dbReference type="Proteomes" id="UP000095230">
    <property type="component" value="Unassembled WGS sequence"/>
</dbReference>
<dbReference type="EMBL" id="MCBT01000018">
    <property type="protein sequence ID" value="OEG74662.1"/>
    <property type="molecule type" value="Genomic_DNA"/>
</dbReference>
<feature type="signal peptide" evidence="1">
    <location>
        <begin position="1"/>
        <end position="21"/>
    </location>
</feature>
<proteinExistence type="predicted"/>
<organism evidence="3 4">
    <name type="scientific">Shewanella colwelliana</name>
    <name type="common">Alteromonas colwelliana</name>
    <dbReference type="NCBI Taxonomy" id="23"/>
    <lineage>
        <taxon>Bacteria</taxon>
        <taxon>Pseudomonadati</taxon>
        <taxon>Pseudomonadota</taxon>
        <taxon>Gammaproteobacteria</taxon>
        <taxon>Alteromonadales</taxon>
        <taxon>Shewanellaceae</taxon>
        <taxon>Shewanella</taxon>
    </lineage>
</organism>
<dbReference type="AlphaFoldDB" id="A0A1E5IVU1"/>
<dbReference type="InterPro" id="IPR025711">
    <property type="entry name" value="PepSY"/>
</dbReference>
<feature type="domain" description="PepSY" evidence="2">
    <location>
        <begin position="50"/>
        <end position="102"/>
    </location>
</feature>
<keyword evidence="1" id="KW-0732">Signal</keyword>
<dbReference type="STRING" id="23.BEL05_19745"/>
<accession>A0A1E5IVU1</accession>
<dbReference type="Pfam" id="PF03413">
    <property type="entry name" value="PepSY"/>
    <property type="match status" value="1"/>
</dbReference>
<evidence type="ECO:0000313" key="3">
    <source>
        <dbReference type="EMBL" id="OEG74662.1"/>
    </source>
</evidence>
<name>A0A1E5IVU1_SHECO</name>
<evidence type="ECO:0000313" key="4">
    <source>
        <dbReference type="Proteomes" id="UP000095230"/>
    </source>
</evidence>
<evidence type="ECO:0000259" key="2">
    <source>
        <dbReference type="Pfam" id="PF03413"/>
    </source>
</evidence>
<gene>
    <name evidence="3" type="ORF">BEL05_19745</name>
</gene>
<dbReference type="OrthoDB" id="5772592at2"/>
<protein>
    <submittedName>
        <fullName evidence="3">Peptidase M4</fullName>
    </submittedName>
</protein>
<feature type="chain" id="PRO_5009179233" evidence="1">
    <location>
        <begin position="22"/>
        <end position="106"/>
    </location>
</feature>
<sequence length="106" mass="11400">MKKGMILITTACLLLPITGKAAQLELSTFASSSMLMAAQKSSQQNLRVKSRQQATQMVKSQYGGKVLSVQSSKINGNPGYRAKLLSADGVVFYVSIDAVTGQMSRR</sequence>
<reference evidence="3 4" key="1">
    <citation type="submission" date="2016-07" db="EMBL/GenBank/DDBJ databases">
        <title>Whole-genome of two Shewanella species isolated from a digestive organ of sea cucumber Apostichopus japonicus Selenka 1867.</title>
        <authorList>
            <person name="Hong H.-H."/>
            <person name="Choi H."/>
            <person name="Cheon S."/>
            <person name="Oh J.-S."/>
            <person name="Lee H.-G."/>
            <person name="Park C."/>
        </authorList>
    </citation>
    <scope>NUCLEOTIDE SEQUENCE [LARGE SCALE GENOMIC DNA]</scope>
    <source>
        <strain evidence="3 4">CSB03KR</strain>
    </source>
</reference>
<evidence type="ECO:0000256" key="1">
    <source>
        <dbReference type="SAM" id="SignalP"/>
    </source>
</evidence>
<comment type="caution">
    <text evidence="3">The sequence shown here is derived from an EMBL/GenBank/DDBJ whole genome shotgun (WGS) entry which is preliminary data.</text>
</comment>